<reference evidence="1" key="1">
    <citation type="submission" date="2023-06" db="EMBL/GenBank/DDBJ databases">
        <title>Male Hemibagrus guttatus genome.</title>
        <authorList>
            <person name="Bian C."/>
        </authorList>
    </citation>
    <scope>NUCLEOTIDE SEQUENCE</scope>
    <source>
        <strain evidence="1">Male_cb2023</strain>
        <tissue evidence="1">Muscle</tissue>
    </source>
</reference>
<comment type="caution">
    <text evidence="1">The sequence shown here is derived from an EMBL/GenBank/DDBJ whole genome shotgun (WGS) entry which is preliminary data.</text>
</comment>
<protein>
    <submittedName>
        <fullName evidence="1">Uncharacterized protein</fullName>
    </submittedName>
</protein>
<dbReference type="AlphaFoldDB" id="A0AAE0Q0W1"/>
<sequence>MSSGEGAEEAAKDAADIAAFFKSAQGLLETTQGFTRALVQDGSLPKCETKSDASSQVKAGKMDKSKDLSEFDKGQIVMARPLDQNISKTAALVGCSRSAVDSVYQK</sequence>
<gene>
    <name evidence="1" type="ORF">QTP70_014527</name>
</gene>
<organism evidence="1 2">
    <name type="scientific">Hemibagrus guttatus</name>
    <dbReference type="NCBI Taxonomy" id="175788"/>
    <lineage>
        <taxon>Eukaryota</taxon>
        <taxon>Metazoa</taxon>
        <taxon>Chordata</taxon>
        <taxon>Craniata</taxon>
        <taxon>Vertebrata</taxon>
        <taxon>Euteleostomi</taxon>
        <taxon>Actinopterygii</taxon>
        <taxon>Neopterygii</taxon>
        <taxon>Teleostei</taxon>
        <taxon>Ostariophysi</taxon>
        <taxon>Siluriformes</taxon>
        <taxon>Bagridae</taxon>
        <taxon>Hemibagrus</taxon>
    </lineage>
</organism>
<evidence type="ECO:0000313" key="2">
    <source>
        <dbReference type="Proteomes" id="UP001274896"/>
    </source>
</evidence>
<dbReference type="EMBL" id="JAUCMX010000024">
    <property type="protein sequence ID" value="KAK3511693.1"/>
    <property type="molecule type" value="Genomic_DNA"/>
</dbReference>
<name>A0AAE0Q0W1_9TELE</name>
<evidence type="ECO:0000313" key="1">
    <source>
        <dbReference type="EMBL" id="KAK3511693.1"/>
    </source>
</evidence>
<keyword evidence="2" id="KW-1185">Reference proteome</keyword>
<proteinExistence type="predicted"/>
<accession>A0AAE0Q0W1</accession>
<dbReference type="Proteomes" id="UP001274896">
    <property type="component" value="Unassembled WGS sequence"/>
</dbReference>